<comment type="caution">
    <text evidence="3">The sequence shown here is derived from an EMBL/GenBank/DDBJ whole genome shotgun (WGS) entry which is preliminary data.</text>
</comment>
<evidence type="ECO:0000313" key="3">
    <source>
        <dbReference type="EMBL" id="EFM25359.1"/>
    </source>
</evidence>
<dbReference type="Proteomes" id="UP000003280">
    <property type="component" value="Unassembled WGS sequence"/>
</dbReference>
<dbReference type="CDD" id="cd02440">
    <property type="entry name" value="AdoMet_MTases"/>
    <property type="match status" value="1"/>
</dbReference>
<dbReference type="eggNOG" id="COG0742">
    <property type="taxonomic scope" value="Bacteria"/>
</dbReference>
<dbReference type="PROSITE" id="PS00092">
    <property type="entry name" value="N6_MTASE"/>
    <property type="match status" value="1"/>
</dbReference>
<keyword evidence="2 3" id="KW-0808">Transferase</keyword>
<dbReference type="HOGENOM" id="CLU_075826_0_2_9"/>
<dbReference type="InterPro" id="IPR004398">
    <property type="entry name" value="RNA_MeTrfase_RsmD"/>
</dbReference>
<sequence length="186" mass="21134">MRVISGIAKGMRLVSVEGMDVRPTADRVKESVFNIIGQYFHDKEALDIFCGSGGNGIEFLSRGAKSCVFVDTCSESLKVTRENLKHTKLNEGAKVINMDYKKYLKTTEDRFDIIYMDPPFDELQKYRHTLAIILERNLLKKDGLLVVEYRYGSRIDFTGYEVLKEKKYGSTSIAVLGVPDESNICR</sequence>
<dbReference type="PANTHER" id="PTHR43542">
    <property type="entry name" value="METHYLTRANSFERASE"/>
    <property type="match status" value="1"/>
</dbReference>
<dbReference type="InterPro" id="IPR029063">
    <property type="entry name" value="SAM-dependent_MTases_sf"/>
</dbReference>
<keyword evidence="1 3" id="KW-0489">Methyltransferase</keyword>
<dbReference type="RefSeq" id="WP_008901822.1">
    <property type="nucleotide sequence ID" value="NZ_GL397071.1"/>
</dbReference>
<dbReference type="PANTHER" id="PTHR43542:SF1">
    <property type="entry name" value="METHYLTRANSFERASE"/>
    <property type="match status" value="1"/>
</dbReference>
<dbReference type="Gene3D" id="3.40.50.150">
    <property type="entry name" value="Vaccinia Virus protein VP39"/>
    <property type="match status" value="1"/>
</dbReference>
<dbReference type="STRING" id="862517.HMPREF9225_1008"/>
<evidence type="ECO:0000256" key="1">
    <source>
        <dbReference type="ARBA" id="ARBA00022603"/>
    </source>
</evidence>
<dbReference type="Pfam" id="PF03602">
    <property type="entry name" value="Cons_hypoth95"/>
    <property type="match status" value="1"/>
</dbReference>
<dbReference type="SUPFAM" id="SSF53335">
    <property type="entry name" value="S-adenosyl-L-methionine-dependent methyltransferases"/>
    <property type="match status" value="1"/>
</dbReference>
<dbReference type="InterPro" id="IPR002052">
    <property type="entry name" value="DNA_methylase_N6_adenine_CS"/>
</dbReference>
<name>E0NLG9_9FIRM</name>
<organism evidence="3 4">
    <name type="scientific">Peptoniphilus duerdenii ATCC BAA-1640</name>
    <dbReference type="NCBI Taxonomy" id="862517"/>
    <lineage>
        <taxon>Bacteria</taxon>
        <taxon>Bacillati</taxon>
        <taxon>Bacillota</taxon>
        <taxon>Tissierellia</taxon>
        <taxon>Tissierellales</taxon>
        <taxon>Peptoniphilaceae</taxon>
        <taxon>Peptoniphilus</taxon>
    </lineage>
</organism>
<dbReference type="EMBL" id="AEEH01000039">
    <property type="protein sequence ID" value="EFM25359.1"/>
    <property type="molecule type" value="Genomic_DNA"/>
</dbReference>
<dbReference type="OrthoDB" id="9803017at2"/>
<keyword evidence="4" id="KW-1185">Reference proteome</keyword>
<evidence type="ECO:0000313" key="4">
    <source>
        <dbReference type="Proteomes" id="UP000003280"/>
    </source>
</evidence>
<dbReference type="NCBIfam" id="TIGR00095">
    <property type="entry name" value="16S rRNA (guanine(966)-N(2))-methyltransferase RsmD"/>
    <property type="match status" value="1"/>
</dbReference>
<evidence type="ECO:0000256" key="2">
    <source>
        <dbReference type="ARBA" id="ARBA00022679"/>
    </source>
</evidence>
<protein>
    <submittedName>
        <fullName evidence="3">RNA methyltransferase, RsmD family</fullName>
        <ecNumber evidence="3">2.1.1.-</ecNumber>
    </submittedName>
</protein>
<dbReference type="PIRSF" id="PIRSF004553">
    <property type="entry name" value="CHP00095"/>
    <property type="match status" value="1"/>
</dbReference>
<proteinExistence type="predicted"/>
<gene>
    <name evidence="3" type="ORF">HMPREF9225_1008</name>
</gene>
<accession>E0NLG9</accession>
<dbReference type="GO" id="GO:0008168">
    <property type="term" value="F:methyltransferase activity"/>
    <property type="evidence" value="ECO:0007669"/>
    <property type="project" value="UniProtKB-KW"/>
</dbReference>
<dbReference type="AlphaFoldDB" id="E0NLG9"/>
<reference evidence="3 4" key="1">
    <citation type="submission" date="2010-07" db="EMBL/GenBank/DDBJ databases">
        <authorList>
            <person name="Muzny D."/>
            <person name="Qin X."/>
            <person name="Deng J."/>
            <person name="Jiang H."/>
            <person name="Liu Y."/>
            <person name="Qu J."/>
            <person name="Song X.-Z."/>
            <person name="Zhang L."/>
            <person name="Thornton R."/>
            <person name="Coyle M."/>
            <person name="Francisco L."/>
            <person name="Jackson L."/>
            <person name="Javaid M."/>
            <person name="Korchina V."/>
            <person name="Kovar C."/>
            <person name="Mata R."/>
            <person name="Mathew T."/>
            <person name="Ngo R."/>
            <person name="Nguyen L."/>
            <person name="Nguyen N."/>
            <person name="Okwuonu G."/>
            <person name="Ongeri F."/>
            <person name="Pham C."/>
            <person name="Simmons D."/>
            <person name="Wilczek-Boney K."/>
            <person name="Hale W."/>
            <person name="Jakkamsetti A."/>
            <person name="Pham P."/>
            <person name="Ruth R."/>
            <person name="San Lucas F."/>
            <person name="Warren J."/>
            <person name="Zhang J."/>
            <person name="Zhao Z."/>
            <person name="Zhou C."/>
            <person name="Zhu D."/>
            <person name="Lee S."/>
            <person name="Bess C."/>
            <person name="Blankenburg K."/>
            <person name="Forbes L."/>
            <person name="Fu Q."/>
            <person name="Gubbala S."/>
            <person name="Hirani K."/>
            <person name="Jayaseelan J.C."/>
            <person name="Lara F."/>
            <person name="Munidasa M."/>
            <person name="Palculict T."/>
            <person name="Patil S."/>
            <person name="Pu L.-L."/>
            <person name="Saada N."/>
            <person name="Tang L."/>
            <person name="Weissenberger G."/>
            <person name="Zhu Y."/>
            <person name="Hemphill L."/>
            <person name="Shang Y."/>
            <person name="Youmans B."/>
            <person name="Ayvaz T."/>
            <person name="Ross M."/>
            <person name="Santibanez J."/>
            <person name="Aqrawi P."/>
            <person name="Gross S."/>
            <person name="Joshi V."/>
            <person name="Fowler G."/>
            <person name="Nazareth L."/>
            <person name="Reid J."/>
            <person name="Worley K."/>
            <person name="Petrosino J."/>
            <person name="Highlander S."/>
            <person name="Gibbs R."/>
        </authorList>
    </citation>
    <scope>NUCLEOTIDE SEQUENCE [LARGE SCALE GENOMIC DNA]</scope>
    <source>
        <strain evidence="3 4">ATCC BAA-1640</strain>
    </source>
</reference>
<dbReference type="GO" id="GO:0031167">
    <property type="term" value="P:rRNA methylation"/>
    <property type="evidence" value="ECO:0007669"/>
    <property type="project" value="InterPro"/>
</dbReference>
<dbReference type="GO" id="GO:0003676">
    <property type="term" value="F:nucleic acid binding"/>
    <property type="evidence" value="ECO:0007669"/>
    <property type="project" value="InterPro"/>
</dbReference>
<dbReference type="EC" id="2.1.1.-" evidence="3"/>